<dbReference type="GO" id="GO:0016787">
    <property type="term" value="F:hydrolase activity"/>
    <property type="evidence" value="ECO:0007669"/>
    <property type="project" value="UniProtKB-KW"/>
</dbReference>
<dbReference type="EMBL" id="JAPDFR010000002">
    <property type="protein sequence ID" value="KAK0390001.1"/>
    <property type="molecule type" value="Genomic_DNA"/>
</dbReference>
<comment type="caution">
    <text evidence="3">The sequence shown here is derived from an EMBL/GenBank/DDBJ whole genome shotgun (WGS) entry which is preliminary data.</text>
</comment>
<organism evidence="3 4">
    <name type="scientific">Sarocladium strictum</name>
    <name type="common">Black bundle disease fungus</name>
    <name type="synonym">Acremonium strictum</name>
    <dbReference type="NCBI Taxonomy" id="5046"/>
    <lineage>
        <taxon>Eukaryota</taxon>
        <taxon>Fungi</taxon>
        <taxon>Dikarya</taxon>
        <taxon>Ascomycota</taxon>
        <taxon>Pezizomycotina</taxon>
        <taxon>Sordariomycetes</taxon>
        <taxon>Hypocreomycetidae</taxon>
        <taxon>Hypocreales</taxon>
        <taxon>Sarocladiaceae</taxon>
        <taxon>Sarocladium</taxon>
    </lineage>
</organism>
<evidence type="ECO:0000313" key="4">
    <source>
        <dbReference type="Proteomes" id="UP001175261"/>
    </source>
</evidence>
<dbReference type="InterPro" id="IPR013094">
    <property type="entry name" value="AB_hydrolase_3"/>
</dbReference>
<dbReference type="InterPro" id="IPR050300">
    <property type="entry name" value="GDXG_lipolytic_enzyme"/>
</dbReference>
<keyword evidence="4" id="KW-1185">Reference proteome</keyword>
<dbReference type="Proteomes" id="UP001175261">
    <property type="component" value="Unassembled WGS sequence"/>
</dbReference>
<dbReference type="AlphaFoldDB" id="A0AA39L9W8"/>
<gene>
    <name evidence="3" type="ORF">NLU13_3574</name>
</gene>
<evidence type="ECO:0000313" key="3">
    <source>
        <dbReference type="EMBL" id="KAK0390001.1"/>
    </source>
</evidence>
<name>A0AA39L9W8_SARSR</name>
<dbReference type="SUPFAM" id="SSF53474">
    <property type="entry name" value="alpha/beta-Hydrolases"/>
    <property type="match status" value="1"/>
</dbReference>
<evidence type="ECO:0000259" key="2">
    <source>
        <dbReference type="Pfam" id="PF07859"/>
    </source>
</evidence>
<dbReference type="PANTHER" id="PTHR48081:SF8">
    <property type="entry name" value="ALPHA_BETA HYDROLASE FOLD-3 DOMAIN-CONTAINING PROTEIN-RELATED"/>
    <property type="match status" value="1"/>
</dbReference>
<dbReference type="Pfam" id="PF07859">
    <property type="entry name" value="Abhydrolase_3"/>
    <property type="match status" value="1"/>
</dbReference>
<proteinExistence type="predicted"/>
<protein>
    <recommendedName>
        <fullName evidence="2">Alpha/beta hydrolase fold-3 domain-containing protein</fullName>
    </recommendedName>
</protein>
<keyword evidence="1" id="KW-0378">Hydrolase</keyword>
<feature type="domain" description="Alpha/beta hydrolase fold-3" evidence="2">
    <location>
        <begin position="85"/>
        <end position="293"/>
    </location>
</feature>
<dbReference type="InterPro" id="IPR029058">
    <property type="entry name" value="AB_hydrolase_fold"/>
</dbReference>
<dbReference type="PANTHER" id="PTHR48081">
    <property type="entry name" value="AB HYDROLASE SUPERFAMILY PROTEIN C4A8.06C"/>
    <property type="match status" value="1"/>
</dbReference>
<accession>A0AA39L9W8</accession>
<reference evidence="3" key="1">
    <citation type="submission" date="2022-10" db="EMBL/GenBank/DDBJ databases">
        <title>Determination and structural analysis of whole genome sequence of Sarocladium strictum F4-1.</title>
        <authorList>
            <person name="Hu L."/>
            <person name="Jiang Y."/>
        </authorList>
    </citation>
    <scope>NUCLEOTIDE SEQUENCE</scope>
    <source>
        <strain evidence="3">F4-1</strain>
    </source>
</reference>
<evidence type="ECO:0000256" key="1">
    <source>
        <dbReference type="ARBA" id="ARBA00022801"/>
    </source>
</evidence>
<sequence length="320" mass="35066">MPVQLADEWKAFEAAIGHRPQMSGANVLEIRHASRQMIKASKAAAAQNTYPLNVYDTTIEGPHSIKVRVYEPTESGDAGSHDVGLFFHGGGWCIGDVDLEDDLVKFMAWKTNMKFISVDYRLGPEDPWPAQLEDCVAAVQWARSSQPEKHDNTRLYLVGTSAGAHLALSTALKLSKTTSTVDGVVALAPFAIRREDAKSHDGSEPGSHQENFDAPLLQMETLHMFLDAVKAPVGDPSFSILLSPSFQAMPPIYIVTCGADILRDHGPMLAERLKNDGVPVKIDNYPGYPHTFWTVPGIKMGVTFRSNLLLGLEFIRKPSA</sequence>
<dbReference type="Gene3D" id="3.40.50.1820">
    <property type="entry name" value="alpha/beta hydrolase"/>
    <property type="match status" value="1"/>
</dbReference>